<dbReference type="InterPro" id="IPR016032">
    <property type="entry name" value="Sig_transdc_resp-reg_C-effctor"/>
</dbReference>
<proteinExistence type="predicted"/>
<reference evidence="5 6" key="1">
    <citation type="journal article" date="2012" name="J. Bacteriol.">
        <title>Draft genome of Streptomyces tsukubaensis NRRL 18488, the producer of the clinically important immunosuppressant tacrolimus (FK506).</title>
        <authorList>
            <person name="Barreiro C."/>
            <person name="Prieto C."/>
            <person name="Sola-Landa A."/>
            <person name="Solera E."/>
            <person name="Martinez-Castro M."/>
            <person name="Perez-Redondo R."/>
            <person name="Garcia-Estrada C."/>
            <person name="Aparicio J.F."/>
            <person name="Fernandez-Martinez L.T."/>
            <person name="Santos-Aberturas J."/>
            <person name="Salehi-Najafabadi Z."/>
            <person name="Rodriguez-Garcia A."/>
            <person name="Tauch A."/>
            <person name="Martin J.F."/>
        </authorList>
    </citation>
    <scope>NUCLEOTIDE SEQUENCE [LARGE SCALE GENOMIC DNA]</scope>
    <source>
        <strain evidence="6">DSM 42081 / NBRC 108919 / NRRL 18488 / 9993</strain>
    </source>
</reference>
<dbReference type="SUPFAM" id="SSF48452">
    <property type="entry name" value="TPR-like"/>
    <property type="match status" value="1"/>
</dbReference>
<evidence type="ECO:0000256" key="2">
    <source>
        <dbReference type="ARBA" id="ARBA00023015"/>
    </source>
</evidence>
<dbReference type="InterPro" id="IPR005158">
    <property type="entry name" value="BTAD"/>
</dbReference>
<dbReference type="InterPro" id="IPR011990">
    <property type="entry name" value="TPR-like_helical_dom_sf"/>
</dbReference>
<evidence type="ECO:0000313" key="5">
    <source>
        <dbReference type="EMBL" id="QKM66173.1"/>
    </source>
</evidence>
<dbReference type="CDD" id="cd15831">
    <property type="entry name" value="BTAD"/>
    <property type="match status" value="1"/>
</dbReference>
<keyword evidence="3" id="KW-0804">Transcription</keyword>
<evidence type="ECO:0000256" key="1">
    <source>
        <dbReference type="ARBA" id="ARBA00023012"/>
    </source>
</evidence>
<accession>I2NAS1</accession>
<feature type="domain" description="Bacterial transcriptional activator" evidence="4">
    <location>
        <begin position="145"/>
        <end position="290"/>
    </location>
</feature>
<dbReference type="AlphaFoldDB" id="I2NAS1"/>
<dbReference type="Proteomes" id="UP000005940">
    <property type="component" value="Chromosome"/>
</dbReference>
<protein>
    <submittedName>
        <fullName evidence="5">AfsR/SARP family transcriptional regulator</fullName>
    </submittedName>
</protein>
<dbReference type="SMART" id="SM01043">
    <property type="entry name" value="BTAD"/>
    <property type="match status" value="1"/>
</dbReference>
<dbReference type="Gene3D" id="1.25.40.10">
    <property type="entry name" value="Tetratricopeptide repeat domain"/>
    <property type="match status" value="1"/>
</dbReference>
<keyword evidence="1" id="KW-0902">Two-component regulatory system</keyword>
<dbReference type="PANTHER" id="PTHR35807:SF1">
    <property type="entry name" value="TRANSCRIPTIONAL REGULATOR REDD"/>
    <property type="match status" value="1"/>
</dbReference>
<name>I2NAS1_STRT9</name>
<dbReference type="EMBL" id="CP029159">
    <property type="protein sequence ID" value="QKM66173.1"/>
    <property type="molecule type" value="Genomic_DNA"/>
</dbReference>
<dbReference type="GO" id="GO:0003677">
    <property type="term" value="F:DNA binding"/>
    <property type="evidence" value="ECO:0007669"/>
    <property type="project" value="InterPro"/>
</dbReference>
<evidence type="ECO:0000259" key="4">
    <source>
        <dbReference type="SMART" id="SM01043"/>
    </source>
</evidence>
<sequence length="321" mass="34791">MSPARTAARPRFTVRTAPLPPEPYPPTGRGAGRPAVREPRSGRTELNLLGPLEVLHRGHRPQLGSRRVRTVLGYLLLHSNEAVSPDELTAALWPEEAPLTAPRMVSGAVSALHGALPAVRTGTPLPTARPGDRGGWLLEAAPHEVDLLRFRRQAARGERQLADRNWPGAALTLRRALDLWRGDVLADLAPECAHWPASEAVREERWAARLAAVTADLALGRDHDVVRELMVHAEEQPLRPRLTALLMVALYRVGRQVDALAVHHRAREAAVRRTGQQPGRELRLLQQAVLTHDPALLGPGLPASSAFLVPAVPGTGHGPGT</sequence>
<dbReference type="GO" id="GO:0006355">
    <property type="term" value="P:regulation of DNA-templated transcription"/>
    <property type="evidence" value="ECO:0007669"/>
    <property type="project" value="InterPro"/>
</dbReference>
<keyword evidence="2" id="KW-0805">Transcription regulation</keyword>
<dbReference type="InterPro" id="IPR036388">
    <property type="entry name" value="WH-like_DNA-bd_sf"/>
</dbReference>
<dbReference type="Gene3D" id="1.10.10.10">
    <property type="entry name" value="Winged helix-like DNA-binding domain superfamily/Winged helix DNA-binding domain"/>
    <property type="match status" value="1"/>
</dbReference>
<dbReference type="GO" id="GO:0000160">
    <property type="term" value="P:phosphorelay signal transduction system"/>
    <property type="evidence" value="ECO:0007669"/>
    <property type="project" value="UniProtKB-KW"/>
</dbReference>
<dbReference type="SUPFAM" id="SSF46894">
    <property type="entry name" value="C-terminal effector domain of the bipartite response regulators"/>
    <property type="match status" value="1"/>
</dbReference>
<evidence type="ECO:0000256" key="3">
    <source>
        <dbReference type="ARBA" id="ARBA00023163"/>
    </source>
</evidence>
<dbReference type="PANTHER" id="PTHR35807">
    <property type="entry name" value="TRANSCRIPTIONAL REGULATOR REDD-RELATED"/>
    <property type="match status" value="1"/>
</dbReference>
<keyword evidence="6" id="KW-1185">Reference proteome</keyword>
<gene>
    <name evidence="5" type="ORF">STSU_002340</name>
</gene>
<dbReference type="RefSeq" id="WP_006345013.1">
    <property type="nucleotide sequence ID" value="NZ_CP029159.1"/>
</dbReference>
<organism evidence="5 6">
    <name type="scientific">Streptomyces tsukubensis (strain DSM 42081 / NBRC 108919 / NRRL 18488 / 9993)</name>
    <dbReference type="NCBI Taxonomy" id="1114943"/>
    <lineage>
        <taxon>Bacteria</taxon>
        <taxon>Bacillati</taxon>
        <taxon>Actinomycetota</taxon>
        <taxon>Actinomycetes</taxon>
        <taxon>Kitasatosporales</taxon>
        <taxon>Streptomycetaceae</taxon>
        <taxon>Streptomyces</taxon>
    </lineage>
</organism>
<dbReference type="Pfam" id="PF03704">
    <property type="entry name" value="BTAD"/>
    <property type="match status" value="1"/>
</dbReference>
<evidence type="ECO:0000313" key="6">
    <source>
        <dbReference type="Proteomes" id="UP000005940"/>
    </source>
</evidence>
<dbReference type="InterPro" id="IPR051677">
    <property type="entry name" value="AfsR-DnrI-RedD_regulator"/>
</dbReference>